<name>A0ABQ6IB61_9MICO</name>
<comment type="similarity">
    <text evidence="5 6">Belongs to the XseA family.</text>
</comment>
<dbReference type="RefSeq" id="WP_431308292.1">
    <property type="nucleotide sequence ID" value="NZ_BSUN01000001.1"/>
</dbReference>
<keyword evidence="11" id="KW-1185">Reference proteome</keyword>
<comment type="subcellular location">
    <subcellularLocation>
        <location evidence="5 6">Cytoplasm</location>
    </subcellularLocation>
</comment>
<comment type="caution">
    <text evidence="10">The sequence shown here is derived from an EMBL/GenBank/DDBJ whole genome shotgun (WGS) entry which is preliminary data.</text>
</comment>
<evidence type="ECO:0000256" key="7">
    <source>
        <dbReference type="SAM" id="MobiDB-lite"/>
    </source>
</evidence>
<sequence>MTDAPFDNDRGSVTLPATAAETSPERPWPVRHLSPKIRDFIARLPEVWVEGQVLNVKRWKHMVFLTLRDTDEQMSLKVTVPASEVDALGGNLADGSRVVIHAKPTWWTKNGDLQMVGDAMRAVGLGDLLARIEALKEALAREGLFDADRKRDLPLVPTLVGLVCANQGDAEHDVVENAQRRWPAVRFEIRRVTVQGARCVPETTAALRELDAHPEVDVIVVARGGGSFEDLLPFSDEELIRVAAATTTPLVSAIGHEKDSPLLDLVADYRASTPTDAGKRIVPDAAVERDTVAALRADAARAATALVTRERTGLAQFLSRPVIAHPERMLDPFVEHLGRVHDASGRALVAILTAADAAAREPVLAPHRAFAPGHARPRLRGGAHWRGRRHPGRSDACGWRCAAPALCRGHGRCRGDPHPRLARSRVGLGAGPGQRAMPTRPSSPAAPLLLDSRSRAAPEYSLWNWRPRLAISASGTCGLAMSASTTSTTLSPARSW</sequence>
<keyword evidence="3 5" id="KW-0378">Hydrolase</keyword>
<comment type="catalytic activity">
    <reaction evidence="5 6">
        <text>Exonucleolytic cleavage in either 5'- to 3'- or 3'- to 5'-direction to yield nucleoside 5'-phosphates.</text>
        <dbReference type="EC" id="3.1.11.6"/>
    </reaction>
</comment>
<feature type="region of interest" description="Disordered" evidence="7">
    <location>
        <begin position="1"/>
        <end position="28"/>
    </location>
</feature>
<dbReference type="Pfam" id="PF02601">
    <property type="entry name" value="Exonuc_VII_L"/>
    <property type="match status" value="1"/>
</dbReference>
<evidence type="ECO:0000259" key="9">
    <source>
        <dbReference type="Pfam" id="PF13742"/>
    </source>
</evidence>
<proteinExistence type="inferred from homology"/>
<evidence type="ECO:0000259" key="8">
    <source>
        <dbReference type="Pfam" id="PF02601"/>
    </source>
</evidence>
<accession>A0ABQ6IB61</accession>
<dbReference type="EC" id="3.1.11.6" evidence="5"/>
<dbReference type="Proteomes" id="UP001157125">
    <property type="component" value="Unassembled WGS sequence"/>
</dbReference>
<keyword evidence="1 5" id="KW-0963">Cytoplasm</keyword>
<reference evidence="11" key="1">
    <citation type="journal article" date="2019" name="Int. J. Syst. Evol. Microbiol.">
        <title>The Global Catalogue of Microorganisms (GCM) 10K type strain sequencing project: providing services to taxonomists for standard genome sequencing and annotation.</title>
        <authorList>
            <consortium name="The Broad Institute Genomics Platform"/>
            <consortium name="The Broad Institute Genome Sequencing Center for Infectious Disease"/>
            <person name="Wu L."/>
            <person name="Ma J."/>
        </authorList>
    </citation>
    <scope>NUCLEOTIDE SEQUENCE [LARGE SCALE GENOMIC DNA]</scope>
    <source>
        <strain evidence="11">NBRC 112299</strain>
    </source>
</reference>
<protein>
    <recommendedName>
        <fullName evidence="5">Exodeoxyribonuclease 7 large subunit</fullName>
        <ecNumber evidence="5">3.1.11.6</ecNumber>
    </recommendedName>
    <alternativeName>
        <fullName evidence="5">Exodeoxyribonuclease VII large subunit</fullName>
        <shortName evidence="5">Exonuclease VII large subunit</shortName>
    </alternativeName>
</protein>
<evidence type="ECO:0000256" key="2">
    <source>
        <dbReference type="ARBA" id="ARBA00022722"/>
    </source>
</evidence>
<dbReference type="InterPro" id="IPR025824">
    <property type="entry name" value="OB-fold_nuc-bd_dom"/>
</dbReference>
<feature type="domain" description="Exonuclease VII large subunit C-terminal" evidence="8">
    <location>
        <begin position="144"/>
        <end position="353"/>
    </location>
</feature>
<comment type="subunit">
    <text evidence="5">Heterooligomer composed of large and small subunits.</text>
</comment>
<evidence type="ECO:0000256" key="5">
    <source>
        <dbReference type="HAMAP-Rule" id="MF_00378"/>
    </source>
</evidence>
<feature type="domain" description="OB-fold nucleic acid binding" evidence="9">
    <location>
        <begin position="29"/>
        <end position="120"/>
    </location>
</feature>
<gene>
    <name evidence="5" type="primary">xseA</name>
    <name evidence="10" type="ORF">GCM10025876_11350</name>
</gene>
<evidence type="ECO:0000256" key="6">
    <source>
        <dbReference type="RuleBase" id="RU004355"/>
    </source>
</evidence>
<evidence type="ECO:0000256" key="1">
    <source>
        <dbReference type="ARBA" id="ARBA00022490"/>
    </source>
</evidence>
<dbReference type="NCBIfam" id="TIGR00237">
    <property type="entry name" value="xseA"/>
    <property type="match status" value="1"/>
</dbReference>
<dbReference type="PANTHER" id="PTHR30008:SF0">
    <property type="entry name" value="EXODEOXYRIBONUCLEASE 7 LARGE SUBUNIT"/>
    <property type="match status" value="1"/>
</dbReference>
<dbReference type="CDD" id="cd04489">
    <property type="entry name" value="ExoVII_LU_OBF"/>
    <property type="match status" value="1"/>
</dbReference>
<comment type="function">
    <text evidence="5">Bidirectionally degrades single-stranded DNA into large acid-insoluble oligonucleotides, which are then degraded further into small acid-soluble oligonucleotides.</text>
</comment>
<evidence type="ECO:0000256" key="4">
    <source>
        <dbReference type="ARBA" id="ARBA00022839"/>
    </source>
</evidence>
<dbReference type="EMBL" id="BSUN01000001">
    <property type="protein sequence ID" value="GMA34931.1"/>
    <property type="molecule type" value="Genomic_DNA"/>
</dbReference>
<dbReference type="PANTHER" id="PTHR30008">
    <property type="entry name" value="EXODEOXYRIBONUCLEASE 7 LARGE SUBUNIT"/>
    <property type="match status" value="1"/>
</dbReference>
<keyword evidence="4 5" id="KW-0269">Exonuclease</keyword>
<evidence type="ECO:0000313" key="11">
    <source>
        <dbReference type="Proteomes" id="UP001157125"/>
    </source>
</evidence>
<organism evidence="10 11">
    <name type="scientific">Demequina litorisediminis</name>
    <dbReference type="NCBI Taxonomy" id="1849022"/>
    <lineage>
        <taxon>Bacteria</taxon>
        <taxon>Bacillati</taxon>
        <taxon>Actinomycetota</taxon>
        <taxon>Actinomycetes</taxon>
        <taxon>Micrococcales</taxon>
        <taxon>Demequinaceae</taxon>
        <taxon>Demequina</taxon>
    </lineage>
</organism>
<dbReference type="InterPro" id="IPR020579">
    <property type="entry name" value="Exonuc_VII_lsu_C"/>
</dbReference>
<dbReference type="HAMAP" id="MF_00378">
    <property type="entry name" value="Exonuc_7_L"/>
    <property type="match status" value="1"/>
</dbReference>
<dbReference type="Pfam" id="PF13742">
    <property type="entry name" value="tRNA_anti_2"/>
    <property type="match status" value="1"/>
</dbReference>
<evidence type="ECO:0000313" key="10">
    <source>
        <dbReference type="EMBL" id="GMA34931.1"/>
    </source>
</evidence>
<evidence type="ECO:0000256" key="3">
    <source>
        <dbReference type="ARBA" id="ARBA00022801"/>
    </source>
</evidence>
<keyword evidence="2 5" id="KW-0540">Nuclease</keyword>
<dbReference type="InterPro" id="IPR003753">
    <property type="entry name" value="Exonuc_VII_L"/>
</dbReference>